<feature type="region of interest" description="Disordered" evidence="5">
    <location>
        <begin position="52"/>
        <end position="92"/>
    </location>
</feature>
<dbReference type="Gene3D" id="4.10.240.10">
    <property type="entry name" value="Zn(2)-C6 fungal-type DNA-binding domain"/>
    <property type="match status" value="1"/>
</dbReference>
<organism evidence="7 8">
    <name type="scientific">Colletotrichum phormii</name>
    <dbReference type="NCBI Taxonomy" id="359342"/>
    <lineage>
        <taxon>Eukaryota</taxon>
        <taxon>Fungi</taxon>
        <taxon>Dikarya</taxon>
        <taxon>Ascomycota</taxon>
        <taxon>Pezizomycotina</taxon>
        <taxon>Sordariomycetes</taxon>
        <taxon>Hypocreomycetidae</taxon>
        <taxon>Glomerellales</taxon>
        <taxon>Glomerellaceae</taxon>
        <taxon>Colletotrichum</taxon>
        <taxon>Colletotrichum acutatum species complex</taxon>
    </lineage>
</organism>
<feature type="region of interest" description="Disordered" evidence="5">
    <location>
        <begin position="112"/>
        <end position="143"/>
    </location>
</feature>
<dbReference type="Pfam" id="PF00172">
    <property type="entry name" value="Zn_clus"/>
    <property type="match status" value="1"/>
</dbReference>
<dbReference type="GeneID" id="85466419"/>
<accession>A0AAI9ZHR1</accession>
<dbReference type="PROSITE" id="PS50048">
    <property type="entry name" value="ZN2_CY6_FUNGAL_2"/>
    <property type="match status" value="1"/>
</dbReference>
<keyword evidence="2" id="KW-0238">DNA-binding</keyword>
<dbReference type="PANTHER" id="PTHR47424:SF3">
    <property type="entry name" value="REGULATORY PROTEIN GAL4"/>
    <property type="match status" value="1"/>
</dbReference>
<keyword evidence="8" id="KW-1185">Reference proteome</keyword>
<name>A0AAI9ZHR1_9PEZI</name>
<reference evidence="7" key="1">
    <citation type="submission" date="2021-06" db="EMBL/GenBank/DDBJ databases">
        <title>Comparative genomics, transcriptomics and evolutionary studies reveal genomic signatures of adaptation to plant cell wall in hemibiotrophic fungi.</title>
        <authorList>
            <consortium name="DOE Joint Genome Institute"/>
            <person name="Baroncelli R."/>
            <person name="Diaz J.F."/>
            <person name="Benocci T."/>
            <person name="Peng M."/>
            <person name="Battaglia E."/>
            <person name="Haridas S."/>
            <person name="Andreopoulos W."/>
            <person name="Labutti K."/>
            <person name="Pangilinan J."/>
            <person name="Floch G.L."/>
            <person name="Makela M.R."/>
            <person name="Henrissat B."/>
            <person name="Grigoriev I.V."/>
            <person name="Crouch J.A."/>
            <person name="De Vries R.P."/>
            <person name="Sukno S.A."/>
            <person name="Thon M.R."/>
        </authorList>
    </citation>
    <scope>NUCLEOTIDE SEQUENCE</scope>
    <source>
        <strain evidence="7">CBS 102054</strain>
    </source>
</reference>
<dbReference type="CDD" id="cd00067">
    <property type="entry name" value="GAL4"/>
    <property type="match status" value="1"/>
</dbReference>
<protein>
    <recommendedName>
        <fullName evidence="6">Zn(2)-C6 fungal-type domain-containing protein</fullName>
    </recommendedName>
</protein>
<sequence>MSSGSDPVQSTPLARFACDYCRQKKFRCSRELPKCSACVPWPGPCNYSRDRLKSVPTHSQPSSVPVQGQPPTQGHESTPQLASTREDSTVGSRLCSIERTLDRLTALVENAVVQGSSEKEPRNDAQVPSRAHQSGSKNDDRAPRLFVGASHSFSFVREATEKFGRHLEILVVRLSKRRTLSLGSSFYRRP</sequence>
<dbReference type="AlphaFoldDB" id="A0AAI9ZHR1"/>
<dbReference type="GO" id="GO:0008270">
    <property type="term" value="F:zinc ion binding"/>
    <property type="evidence" value="ECO:0007669"/>
    <property type="project" value="InterPro"/>
</dbReference>
<proteinExistence type="predicted"/>
<dbReference type="SUPFAM" id="SSF57701">
    <property type="entry name" value="Zn2/Cys6 DNA-binding domain"/>
    <property type="match status" value="1"/>
</dbReference>
<dbReference type="RefSeq" id="XP_060439780.1">
    <property type="nucleotide sequence ID" value="XM_060581557.1"/>
</dbReference>
<comment type="caution">
    <text evidence="7">The sequence shown here is derived from an EMBL/GenBank/DDBJ whole genome shotgun (WGS) entry which is preliminary data.</text>
</comment>
<dbReference type="InterPro" id="IPR051127">
    <property type="entry name" value="Fungal_SecMet_Regulators"/>
</dbReference>
<dbReference type="GO" id="GO:0000981">
    <property type="term" value="F:DNA-binding transcription factor activity, RNA polymerase II-specific"/>
    <property type="evidence" value="ECO:0007669"/>
    <property type="project" value="InterPro"/>
</dbReference>
<evidence type="ECO:0000256" key="2">
    <source>
        <dbReference type="ARBA" id="ARBA00023125"/>
    </source>
</evidence>
<evidence type="ECO:0000256" key="3">
    <source>
        <dbReference type="ARBA" id="ARBA00023163"/>
    </source>
</evidence>
<keyword evidence="3" id="KW-0804">Transcription</keyword>
<evidence type="ECO:0000259" key="6">
    <source>
        <dbReference type="PROSITE" id="PS50048"/>
    </source>
</evidence>
<feature type="domain" description="Zn(2)-C6 fungal-type" evidence="6">
    <location>
        <begin position="17"/>
        <end position="47"/>
    </location>
</feature>
<dbReference type="InterPro" id="IPR036864">
    <property type="entry name" value="Zn2-C6_fun-type_DNA-bd_sf"/>
</dbReference>
<dbReference type="GO" id="GO:0003677">
    <property type="term" value="F:DNA binding"/>
    <property type="evidence" value="ECO:0007669"/>
    <property type="project" value="UniProtKB-KW"/>
</dbReference>
<keyword evidence="4" id="KW-0539">Nucleus</keyword>
<gene>
    <name evidence="7" type="ORF">BDP81DRAFT_117426</name>
</gene>
<evidence type="ECO:0000313" key="8">
    <source>
        <dbReference type="Proteomes" id="UP001243989"/>
    </source>
</evidence>
<dbReference type="EMBL" id="JAHMHQ010000027">
    <property type="protein sequence ID" value="KAK1623785.1"/>
    <property type="molecule type" value="Genomic_DNA"/>
</dbReference>
<evidence type="ECO:0000256" key="1">
    <source>
        <dbReference type="ARBA" id="ARBA00023015"/>
    </source>
</evidence>
<feature type="compositionally biased region" description="Low complexity" evidence="5">
    <location>
        <begin position="59"/>
        <end position="74"/>
    </location>
</feature>
<dbReference type="Proteomes" id="UP001243989">
    <property type="component" value="Unassembled WGS sequence"/>
</dbReference>
<evidence type="ECO:0000256" key="5">
    <source>
        <dbReference type="SAM" id="MobiDB-lite"/>
    </source>
</evidence>
<dbReference type="InterPro" id="IPR001138">
    <property type="entry name" value="Zn2Cys6_DnaBD"/>
</dbReference>
<evidence type="ECO:0000256" key="4">
    <source>
        <dbReference type="ARBA" id="ARBA00023242"/>
    </source>
</evidence>
<keyword evidence="1" id="KW-0805">Transcription regulation</keyword>
<dbReference type="PANTHER" id="PTHR47424">
    <property type="entry name" value="REGULATORY PROTEIN GAL4"/>
    <property type="match status" value="1"/>
</dbReference>
<evidence type="ECO:0000313" key="7">
    <source>
        <dbReference type="EMBL" id="KAK1623785.1"/>
    </source>
</evidence>
<dbReference type="SMART" id="SM00066">
    <property type="entry name" value="GAL4"/>
    <property type="match status" value="1"/>
</dbReference>